<feature type="DNA-binding region" description="OmpR/PhoB-type" evidence="3">
    <location>
        <begin position="1"/>
        <end position="91"/>
    </location>
</feature>
<dbReference type="SUPFAM" id="SSF48452">
    <property type="entry name" value="TPR-like"/>
    <property type="match status" value="2"/>
</dbReference>
<evidence type="ECO:0000259" key="4">
    <source>
        <dbReference type="PROSITE" id="PS51755"/>
    </source>
</evidence>
<dbReference type="CDD" id="cd15831">
    <property type="entry name" value="BTAD"/>
    <property type="match status" value="1"/>
</dbReference>
<evidence type="ECO:0000256" key="1">
    <source>
        <dbReference type="ARBA" id="ARBA00005820"/>
    </source>
</evidence>
<dbReference type="Pfam" id="PF03704">
    <property type="entry name" value="BTAD"/>
    <property type="match status" value="1"/>
</dbReference>
<dbReference type="Gene3D" id="1.25.40.10">
    <property type="entry name" value="Tetratricopeptide repeat domain"/>
    <property type="match status" value="2"/>
</dbReference>
<evidence type="ECO:0000256" key="3">
    <source>
        <dbReference type="PROSITE-ProRule" id="PRU01091"/>
    </source>
</evidence>
<dbReference type="Gene3D" id="1.10.10.10">
    <property type="entry name" value="Winged helix-like DNA-binding domain superfamily/Winged helix DNA-binding domain"/>
    <property type="match status" value="1"/>
</dbReference>
<proteinExistence type="inferred from homology"/>
<sequence length="1025" mass="108672">MRFGVLGAVAAWHPDGGQVAVGGPRSRALLALLALEAGRFVPAERLIDGMYGEYPPDGAANALQSQVSRLRTALKDLAPVEFTAAGYRLVVEPDEVDVLAFERLAREGRALLKNGEHAKAARVLGDALALWRGPAFADLPDFAARAARLEELRADAVDDHVEARLALGQAGDVLDELRETVAAQPLRERPRAQLVRALAAADRPADALAAFEDARRVLADELGADPGPELAEAHLAVLRGEGEKPVLSAPPAQLTSFVGRDAELRQVADLLERGRLVTLTGPGGTGKTRLAVEAATAAGDVAFVELAPHGGDGIAGAVLAALGLREGSRGGPQDPAERLISALRDRSVLLVLDNCEHVVDVAARLVARLLAACPGLRVLATSREPLGITGEQLAPVPRLAVPPPGTPAAEASAYPAVRLFADRAAASDPAFVLDDDTVGDVQHLCAALDGLPLALELAAARVRSLAVGEIAVRLDDRFRLLARGSRTAEERHRSLRGVVEWSWDLLGEDERELARRLAVFPGGVTLAAAAEVCGADPDLLLELADKSLVEAAGGRFRMLETIRAFGAEKLAEAGETERFHRAHAEYFLRFAEEADPMLRTADQLDWLARIDAEYDNVLAALRWATDHDVALALRLVPLLAMYWWMRGRRFEGAGLSLAVVSRTTPELREEYVEEFLVCVLGALAGSPHESLEQYLPLVRRYAVDGDWSPRNPMLVMLLGVVVGPPGDDDELLGRGEGLLAAGDAWGWALLPTGMGLRAMMTGDLAGAEEGLREGAAQFRALGERWGLSMALDHLSQLLTWRGEHDAAVPLMDEALALMHELGATDDAADLICRRAWTRLLSGDRAGARADYELAAATARRTGMPETRAAADVGLANLARLSGDLDTAREWCERALTKCPGGSFAAETVRAMALISLGWLAVAEGRPEEAAGLHRSALLTGRQWHAGDVVAFALEGLAGVVPPGQAATLLGAAAGVRGTSIAGDPDVSSVRARVRESLGADGFERAYATGLAMNTQKALTTAGLAD</sequence>
<dbReference type="PROSITE" id="PS51755">
    <property type="entry name" value="OMPR_PHOB"/>
    <property type="match status" value="1"/>
</dbReference>
<keyword evidence="6" id="KW-1185">Reference proteome</keyword>
<dbReference type="InterPro" id="IPR011990">
    <property type="entry name" value="TPR-like_helical_dom_sf"/>
</dbReference>
<dbReference type="PRINTS" id="PR00364">
    <property type="entry name" value="DISEASERSIST"/>
</dbReference>
<comment type="similarity">
    <text evidence="1">Belongs to the AfsR/DnrI/RedD regulatory family.</text>
</comment>
<keyword evidence="2 3" id="KW-0238">DNA-binding</keyword>
<dbReference type="PANTHER" id="PTHR47691:SF3">
    <property type="entry name" value="HTH-TYPE TRANSCRIPTIONAL REGULATOR RV0890C-RELATED"/>
    <property type="match status" value="1"/>
</dbReference>
<dbReference type="PANTHER" id="PTHR47691">
    <property type="entry name" value="REGULATOR-RELATED"/>
    <property type="match status" value="1"/>
</dbReference>
<dbReference type="Pfam" id="PF13401">
    <property type="entry name" value="AAA_22"/>
    <property type="match status" value="1"/>
</dbReference>
<name>A0ABY8XUM2_9PSEU</name>
<dbReference type="InterPro" id="IPR001867">
    <property type="entry name" value="OmpR/PhoB-type_DNA-bd"/>
</dbReference>
<dbReference type="SMART" id="SM00862">
    <property type="entry name" value="Trans_reg_C"/>
    <property type="match status" value="1"/>
</dbReference>
<dbReference type="Proteomes" id="UP001227101">
    <property type="component" value="Chromosome"/>
</dbReference>
<evidence type="ECO:0000256" key="2">
    <source>
        <dbReference type="ARBA" id="ARBA00023125"/>
    </source>
</evidence>
<accession>A0ABY8XUM2</accession>
<feature type="domain" description="OmpR/PhoB-type" evidence="4">
    <location>
        <begin position="1"/>
        <end position="91"/>
    </location>
</feature>
<dbReference type="EMBL" id="CP127173">
    <property type="protein sequence ID" value="WIV59394.1"/>
    <property type="molecule type" value="Genomic_DNA"/>
</dbReference>
<dbReference type="InterPro" id="IPR049945">
    <property type="entry name" value="AAA_22"/>
</dbReference>
<gene>
    <name evidence="5" type="ORF">QP939_12615</name>
</gene>
<dbReference type="InterPro" id="IPR005158">
    <property type="entry name" value="BTAD"/>
</dbReference>
<dbReference type="SMART" id="SM01043">
    <property type="entry name" value="BTAD"/>
    <property type="match status" value="1"/>
</dbReference>
<dbReference type="SUPFAM" id="SSF52540">
    <property type="entry name" value="P-loop containing nucleoside triphosphate hydrolases"/>
    <property type="match status" value="1"/>
</dbReference>
<reference evidence="5 6" key="1">
    <citation type="submission" date="2023-06" db="EMBL/GenBank/DDBJ databases">
        <authorList>
            <person name="Oyuntsetseg B."/>
            <person name="Kim S.B."/>
        </authorList>
    </citation>
    <scope>NUCLEOTIDE SEQUENCE [LARGE SCALE GENOMIC DNA]</scope>
    <source>
        <strain evidence="5 6">2-2</strain>
    </source>
</reference>
<evidence type="ECO:0000313" key="6">
    <source>
        <dbReference type="Proteomes" id="UP001227101"/>
    </source>
</evidence>
<dbReference type="Pfam" id="PF13374">
    <property type="entry name" value="TPR_10"/>
    <property type="match status" value="1"/>
</dbReference>
<evidence type="ECO:0000313" key="5">
    <source>
        <dbReference type="EMBL" id="WIV59394.1"/>
    </source>
</evidence>
<dbReference type="InterPro" id="IPR027417">
    <property type="entry name" value="P-loop_NTPase"/>
</dbReference>
<dbReference type="InterPro" id="IPR036388">
    <property type="entry name" value="WH-like_DNA-bd_sf"/>
</dbReference>
<dbReference type="RefSeq" id="WP_285456939.1">
    <property type="nucleotide sequence ID" value="NZ_CP127173.1"/>
</dbReference>
<organism evidence="5 6">
    <name type="scientific">Amycolatopsis nalaikhensis</name>
    <dbReference type="NCBI Taxonomy" id="715472"/>
    <lineage>
        <taxon>Bacteria</taxon>
        <taxon>Bacillati</taxon>
        <taxon>Actinomycetota</taxon>
        <taxon>Actinomycetes</taxon>
        <taxon>Pseudonocardiales</taxon>
        <taxon>Pseudonocardiaceae</taxon>
        <taxon>Amycolatopsis</taxon>
    </lineage>
</organism>
<dbReference type="SUPFAM" id="SSF46894">
    <property type="entry name" value="C-terminal effector domain of the bipartite response regulators"/>
    <property type="match status" value="1"/>
</dbReference>
<protein>
    <submittedName>
        <fullName evidence="5">BTAD domain-containing putative transcriptional regulator</fullName>
    </submittedName>
</protein>
<dbReference type="InterPro" id="IPR016032">
    <property type="entry name" value="Sig_transdc_resp-reg_C-effctor"/>
</dbReference>
<dbReference type="Pfam" id="PF00486">
    <property type="entry name" value="Trans_reg_C"/>
    <property type="match status" value="1"/>
</dbReference>